<gene>
    <name evidence="14" type="ORF">LAMO00422_LOCUS16676</name>
</gene>
<feature type="region of interest" description="Disordered" evidence="11">
    <location>
        <begin position="23"/>
        <end position="52"/>
    </location>
</feature>
<keyword evidence="5 10" id="KW-0347">Helicase</keyword>
<dbReference type="Pfam" id="PF00271">
    <property type="entry name" value="Helicase_C"/>
    <property type="match status" value="1"/>
</dbReference>
<evidence type="ECO:0000256" key="10">
    <source>
        <dbReference type="RuleBase" id="RU364117"/>
    </source>
</evidence>
<dbReference type="GO" id="GO:0005524">
    <property type="term" value="F:ATP binding"/>
    <property type="evidence" value="ECO:0007669"/>
    <property type="project" value="UniProtKB-KW"/>
</dbReference>
<evidence type="ECO:0000256" key="9">
    <source>
        <dbReference type="ARBA" id="ARBA00034617"/>
    </source>
</evidence>
<dbReference type="Pfam" id="PF00270">
    <property type="entry name" value="DEAD"/>
    <property type="match status" value="1"/>
</dbReference>
<accession>A0A7S0H383</accession>
<dbReference type="SUPFAM" id="SSF52540">
    <property type="entry name" value="P-loop containing nucleoside triphosphate hydrolases"/>
    <property type="match status" value="2"/>
</dbReference>
<evidence type="ECO:0000313" key="14">
    <source>
        <dbReference type="EMBL" id="CAD8457725.1"/>
    </source>
</evidence>
<keyword evidence="7" id="KW-0238">DNA-binding</keyword>
<keyword evidence="8" id="KW-0413">Isomerase</keyword>
<dbReference type="InterPro" id="IPR001650">
    <property type="entry name" value="Helicase_C-like"/>
</dbReference>
<dbReference type="InterPro" id="IPR011545">
    <property type="entry name" value="DEAD/DEAH_box_helicase_dom"/>
</dbReference>
<dbReference type="PROSITE" id="PS51192">
    <property type="entry name" value="HELICASE_ATP_BIND_1"/>
    <property type="match status" value="1"/>
</dbReference>
<organism evidence="14">
    <name type="scientific">Amorphochlora amoebiformis</name>
    <dbReference type="NCBI Taxonomy" id="1561963"/>
    <lineage>
        <taxon>Eukaryota</taxon>
        <taxon>Sar</taxon>
        <taxon>Rhizaria</taxon>
        <taxon>Cercozoa</taxon>
        <taxon>Chlorarachniophyceae</taxon>
        <taxon>Amorphochlora</taxon>
    </lineage>
</organism>
<dbReference type="GO" id="GO:0005694">
    <property type="term" value="C:chromosome"/>
    <property type="evidence" value="ECO:0007669"/>
    <property type="project" value="TreeGrafter"/>
</dbReference>
<dbReference type="PANTHER" id="PTHR13710">
    <property type="entry name" value="DNA HELICASE RECQ FAMILY MEMBER"/>
    <property type="match status" value="1"/>
</dbReference>
<evidence type="ECO:0000256" key="3">
    <source>
        <dbReference type="ARBA" id="ARBA00022741"/>
    </source>
</evidence>
<evidence type="ECO:0000256" key="4">
    <source>
        <dbReference type="ARBA" id="ARBA00022801"/>
    </source>
</evidence>
<comment type="similarity">
    <text evidence="1 10">Belongs to the helicase family. RecQ subfamily.</text>
</comment>
<dbReference type="SMART" id="SM00487">
    <property type="entry name" value="DEXDc"/>
    <property type="match status" value="1"/>
</dbReference>
<evidence type="ECO:0000256" key="2">
    <source>
        <dbReference type="ARBA" id="ARBA00022723"/>
    </source>
</evidence>
<dbReference type="SMART" id="SM00490">
    <property type="entry name" value="HELICc"/>
    <property type="match status" value="1"/>
</dbReference>
<dbReference type="InterPro" id="IPR014001">
    <property type="entry name" value="Helicase_ATP-bd"/>
</dbReference>
<comment type="subcellular location">
    <subcellularLocation>
        <location evidence="10">Nucleus</location>
    </subcellularLocation>
</comment>
<dbReference type="InterPro" id="IPR032284">
    <property type="entry name" value="RecQ_Zn-bd"/>
</dbReference>
<dbReference type="PANTHER" id="PTHR13710:SF105">
    <property type="entry name" value="ATP-DEPENDENT DNA HELICASE Q1"/>
    <property type="match status" value="1"/>
</dbReference>
<dbReference type="EMBL" id="HBEM01024573">
    <property type="protein sequence ID" value="CAD8457725.1"/>
    <property type="molecule type" value="Transcribed_RNA"/>
</dbReference>
<comment type="catalytic activity">
    <reaction evidence="10">
        <text>ATP + H2O = ADP + phosphate + H(+)</text>
        <dbReference type="Rhea" id="RHEA:13065"/>
        <dbReference type="ChEBI" id="CHEBI:15377"/>
        <dbReference type="ChEBI" id="CHEBI:15378"/>
        <dbReference type="ChEBI" id="CHEBI:30616"/>
        <dbReference type="ChEBI" id="CHEBI:43474"/>
        <dbReference type="ChEBI" id="CHEBI:456216"/>
    </reaction>
</comment>
<feature type="compositionally biased region" description="Basic and acidic residues" evidence="11">
    <location>
        <begin position="77"/>
        <end position="107"/>
    </location>
</feature>
<dbReference type="GO" id="GO:0003677">
    <property type="term" value="F:DNA binding"/>
    <property type="evidence" value="ECO:0007669"/>
    <property type="project" value="UniProtKB-KW"/>
</dbReference>
<dbReference type="CDD" id="cd18794">
    <property type="entry name" value="SF2_C_RecQ"/>
    <property type="match status" value="1"/>
</dbReference>
<dbReference type="FunFam" id="3.40.50.300:FF:001975">
    <property type="entry name" value="ATP-dependent DNA helicase"/>
    <property type="match status" value="1"/>
</dbReference>
<keyword evidence="3 10" id="KW-0547">Nucleotide-binding</keyword>
<dbReference type="InterPro" id="IPR004589">
    <property type="entry name" value="DNA_helicase_ATP-dep_RecQ"/>
</dbReference>
<evidence type="ECO:0000256" key="11">
    <source>
        <dbReference type="SAM" id="MobiDB-lite"/>
    </source>
</evidence>
<sequence>MRLLSQEYTELISLKTRLFKQSLSLPPPSPSLDPQNDPTADETVPNTIPLIPSTPLPLQNYVKSDIIDAKIDKKPKQPKLERKTVEKVSEIPSLETEKVTEEQKGQDDMEEGALKGVNEILRQRFGIRGSLRPLQRKAIQATIRGEDVLLLMPTGGGKSICYQLPSLLDRKHPTGLCITIVVTPLVSLMVDQVERLRSHCISAECLHSETPKDILSETLRAIATGQNPSKHSKRSQNLRNAEDESGGMLVYVTPERVVQSKRFMAAMQECYRHGRLARIAIDEAHCASDWGHDFRPDYRALGILKEHFPDISIMAVTATATRHVVKDICRILKLSPKAVILKGALNRENLNYEVIPKARKDNLIAQQIIKIIKTRFDKKSGIVYCLTRTDCEALSDSLNGSGINSGYYHADLTARSRHAVHKKWASGEFQVLCATIAFGMGIDKPDVRFVIHASLSKTLEGYVQESGRAGRDGAPASCILLFGFRDVFRLCTLILSGSGSNTRAIAGLRKMADYARHPSICRRATICAHFDDNLKLKPCETFCDVCRNQIVAMPLDCTGHARDTLQILSEGSPESKARRRSVGKMTALQLFNGVRKAKVGLEVPIIEALILHLFCKGHINVKLRRTAYQSYALLTLGSPLRESDDPMIIDFSNPNPAMRTGSPEATHTRLSIPSSLRKSRRRHSSDPISPYDHRNGAKKTRPSNSEFHSENVFR</sequence>
<evidence type="ECO:0000256" key="6">
    <source>
        <dbReference type="ARBA" id="ARBA00022840"/>
    </source>
</evidence>
<feature type="region of interest" description="Disordered" evidence="11">
    <location>
        <begin position="647"/>
        <end position="714"/>
    </location>
</feature>
<feature type="region of interest" description="Disordered" evidence="11">
    <location>
        <begin position="77"/>
        <end position="108"/>
    </location>
</feature>
<keyword evidence="4 10" id="KW-0378">Hydrolase</keyword>
<name>A0A7S0H383_9EUKA</name>
<keyword evidence="6 10" id="KW-0067">ATP-binding</keyword>
<reference evidence="14" key="1">
    <citation type="submission" date="2021-01" db="EMBL/GenBank/DDBJ databases">
        <authorList>
            <person name="Corre E."/>
            <person name="Pelletier E."/>
            <person name="Niang G."/>
            <person name="Scheremetjew M."/>
            <person name="Finn R."/>
            <person name="Kale V."/>
            <person name="Holt S."/>
            <person name="Cochrane G."/>
            <person name="Meng A."/>
            <person name="Brown T."/>
            <person name="Cohen L."/>
        </authorList>
    </citation>
    <scope>NUCLEOTIDE SEQUENCE</scope>
    <source>
        <strain evidence="14">CCMP2058</strain>
    </source>
</reference>
<dbReference type="GO" id="GO:0046872">
    <property type="term" value="F:metal ion binding"/>
    <property type="evidence" value="ECO:0007669"/>
    <property type="project" value="UniProtKB-KW"/>
</dbReference>
<proteinExistence type="inferred from homology"/>
<protein>
    <recommendedName>
        <fullName evidence="10">ATP-dependent DNA helicase</fullName>
        <ecNumber evidence="10">5.6.2.4</ecNumber>
    </recommendedName>
</protein>
<dbReference type="AlphaFoldDB" id="A0A7S0H383"/>
<comment type="catalytic activity">
    <reaction evidence="9 10">
        <text>Couples ATP hydrolysis with the unwinding of duplex DNA by translocating in the 3'-5' direction.</text>
        <dbReference type="EC" id="5.6.2.4"/>
    </reaction>
</comment>
<evidence type="ECO:0000256" key="8">
    <source>
        <dbReference type="ARBA" id="ARBA00023235"/>
    </source>
</evidence>
<evidence type="ECO:0000259" key="13">
    <source>
        <dbReference type="PROSITE" id="PS51194"/>
    </source>
</evidence>
<dbReference type="NCBIfam" id="TIGR00614">
    <property type="entry name" value="recQ_fam"/>
    <property type="match status" value="1"/>
</dbReference>
<feature type="compositionally biased region" description="Polar residues" evidence="11">
    <location>
        <begin position="663"/>
        <end position="673"/>
    </location>
</feature>
<dbReference type="CDD" id="cd17920">
    <property type="entry name" value="DEXHc_RecQ"/>
    <property type="match status" value="1"/>
</dbReference>
<dbReference type="Gene3D" id="3.40.50.300">
    <property type="entry name" value="P-loop containing nucleotide triphosphate hydrolases"/>
    <property type="match status" value="2"/>
</dbReference>
<feature type="domain" description="Helicase C-terminal" evidence="13">
    <location>
        <begin position="363"/>
        <end position="516"/>
    </location>
</feature>
<dbReference type="GO" id="GO:0009378">
    <property type="term" value="F:four-way junction helicase activity"/>
    <property type="evidence" value="ECO:0007669"/>
    <property type="project" value="TreeGrafter"/>
</dbReference>
<dbReference type="GO" id="GO:0000724">
    <property type="term" value="P:double-strand break repair via homologous recombination"/>
    <property type="evidence" value="ECO:0007669"/>
    <property type="project" value="TreeGrafter"/>
</dbReference>
<evidence type="ECO:0000256" key="7">
    <source>
        <dbReference type="ARBA" id="ARBA00023125"/>
    </source>
</evidence>
<dbReference type="GO" id="GO:0005737">
    <property type="term" value="C:cytoplasm"/>
    <property type="evidence" value="ECO:0007669"/>
    <property type="project" value="TreeGrafter"/>
</dbReference>
<evidence type="ECO:0000256" key="5">
    <source>
        <dbReference type="ARBA" id="ARBA00022806"/>
    </source>
</evidence>
<evidence type="ECO:0000259" key="12">
    <source>
        <dbReference type="PROSITE" id="PS51192"/>
    </source>
</evidence>
<dbReference type="EC" id="5.6.2.4" evidence="10"/>
<dbReference type="GO" id="GO:0043138">
    <property type="term" value="F:3'-5' DNA helicase activity"/>
    <property type="evidence" value="ECO:0007669"/>
    <property type="project" value="UniProtKB-EC"/>
</dbReference>
<dbReference type="InterPro" id="IPR027417">
    <property type="entry name" value="P-loop_NTPase"/>
</dbReference>
<feature type="domain" description="Helicase ATP-binding" evidence="12">
    <location>
        <begin position="139"/>
        <end position="338"/>
    </location>
</feature>
<keyword evidence="2" id="KW-0479">Metal-binding</keyword>
<dbReference type="Pfam" id="PF16124">
    <property type="entry name" value="RecQ_Zn_bind"/>
    <property type="match status" value="1"/>
</dbReference>
<dbReference type="GO" id="GO:0016787">
    <property type="term" value="F:hydrolase activity"/>
    <property type="evidence" value="ECO:0007669"/>
    <property type="project" value="UniProtKB-KW"/>
</dbReference>
<evidence type="ECO:0000256" key="1">
    <source>
        <dbReference type="ARBA" id="ARBA00005446"/>
    </source>
</evidence>
<dbReference type="GO" id="GO:0005634">
    <property type="term" value="C:nucleus"/>
    <property type="evidence" value="ECO:0007669"/>
    <property type="project" value="UniProtKB-SubCell"/>
</dbReference>
<dbReference type="PROSITE" id="PS51194">
    <property type="entry name" value="HELICASE_CTER"/>
    <property type="match status" value="1"/>
</dbReference>
<keyword evidence="10" id="KW-0539">Nucleus</keyword>